<name>A0ABR1F0L0_9ASCO</name>
<dbReference type="SUPFAM" id="SSF81383">
    <property type="entry name" value="F-box domain"/>
    <property type="match status" value="1"/>
</dbReference>
<dbReference type="Gene3D" id="3.80.10.10">
    <property type="entry name" value="Ribonuclease Inhibitor"/>
    <property type="match status" value="1"/>
</dbReference>
<evidence type="ECO:0000259" key="1">
    <source>
        <dbReference type="PROSITE" id="PS50181"/>
    </source>
</evidence>
<protein>
    <recommendedName>
        <fullName evidence="1">F-box domain-containing protein</fullName>
    </recommendedName>
</protein>
<evidence type="ECO:0000313" key="2">
    <source>
        <dbReference type="EMBL" id="KAK7203389.1"/>
    </source>
</evidence>
<dbReference type="InterPro" id="IPR032675">
    <property type="entry name" value="LRR_dom_sf"/>
</dbReference>
<dbReference type="InterPro" id="IPR001810">
    <property type="entry name" value="F-box_dom"/>
</dbReference>
<gene>
    <name evidence="2" type="ORF">BZA70DRAFT_283595</name>
</gene>
<dbReference type="SUPFAM" id="SSF52047">
    <property type="entry name" value="RNI-like"/>
    <property type="match status" value="1"/>
</dbReference>
<dbReference type="Pfam" id="PF12937">
    <property type="entry name" value="F-box-like"/>
    <property type="match status" value="1"/>
</dbReference>
<comment type="caution">
    <text evidence="2">The sequence shown here is derived from an EMBL/GenBank/DDBJ whole genome shotgun (WGS) entry which is preliminary data.</text>
</comment>
<dbReference type="Proteomes" id="UP001498771">
    <property type="component" value="Unassembled WGS sequence"/>
</dbReference>
<proteinExistence type="predicted"/>
<keyword evidence="3" id="KW-1185">Reference proteome</keyword>
<evidence type="ECO:0000313" key="3">
    <source>
        <dbReference type="Proteomes" id="UP001498771"/>
    </source>
</evidence>
<organism evidence="2 3">
    <name type="scientific">Myxozyma melibiosi</name>
    <dbReference type="NCBI Taxonomy" id="54550"/>
    <lineage>
        <taxon>Eukaryota</taxon>
        <taxon>Fungi</taxon>
        <taxon>Dikarya</taxon>
        <taxon>Ascomycota</taxon>
        <taxon>Saccharomycotina</taxon>
        <taxon>Lipomycetes</taxon>
        <taxon>Lipomycetales</taxon>
        <taxon>Lipomycetaceae</taxon>
        <taxon>Myxozyma</taxon>
    </lineage>
</organism>
<feature type="domain" description="F-box" evidence="1">
    <location>
        <begin position="23"/>
        <end position="70"/>
    </location>
</feature>
<accession>A0ABR1F0L0</accession>
<reference evidence="2 3" key="1">
    <citation type="submission" date="2024-03" db="EMBL/GenBank/DDBJ databases">
        <title>Genome-scale model development and genomic sequencing of the oleaginous clade Lipomyces.</title>
        <authorList>
            <consortium name="Lawrence Berkeley National Laboratory"/>
            <person name="Czajka J.J."/>
            <person name="Han Y."/>
            <person name="Kim J."/>
            <person name="Mondo S.J."/>
            <person name="Hofstad B.A."/>
            <person name="Robles A."/>
            <person name="Haridas S."/>
            <person name="Riley R."/>
            <person name="LaButti K."/>
            <person name="Pangilinan J."/>
            <person name="Andreopoulos W."/>
            <person name="Lipzen A."/>
            <person name="Yan J."/>
            <person name="Wang M."/>
            <person name="Ng V."/>
            <person name="Grigoriev I.V."/>
            <person name="Spatafora J.W."/>
            <person name="Magnuson J.K."/>
            <person name="Baker S.E."/>
            <person name="Pomraning K.R."/>
        </authorList>
    </citation>
    <scope>NUCLEOTIDE SEQUENCE [LARGE SCALE GENOMIC DNA]</scope>
    <source>
        <strain evidence="2 3">Phaff 52-87</strain>
    </source>
</reference>
<dbReference type="EMBL" id="JBBJBU010000012">
    <property type="protein sequence ID" value="KAK7203389.1"/>
    <property type="molecule type" value="Genomic_DNA"/>
</dbReference>
<dbReference type="SMART" id="SM00256">
    <property type="entry name" value="FBOX"/>
    <property type="match status" value="1"/>
</dbReference>
<dbReference type="GeneID" id="90038968"/>
<dbReference type="PROSITE" id="PS50181">
    <property type="entry name" value="FBOX"/>
    <property type="match status" value="1"/>
</dbReference>
<dbReference type="RefSeq" id="XP_064766422.1">
    <property type="nucleotide sequence ID" value="XM_064913456.1"/>
</dbReference>
<sequence>MLTAPPSDLIFQEDELPRTETRIDPQLYFPAEIFVLILRQLPFLTVVQLQLVNRSWRDAILGSSELWSSLDFSGTSAPLAAEQVFKCIEMSRNSVRSLRLSDMKSLLEQVVVERYLASTNLRESLKHLEEIHWSTQTSFFNDRTFLASNQIFSRLSSITVHIRNSPEFVSCLLHYPIPTLKDVHFDVDWFEMFRETIHYEIPIQNTTILDSIESLHIGSRLPEEKYLYRYLTSPLFGSNKWILLWMVGLQRLLSILPNLKRFCMVRIDAFAVGMGGFQNAAELDLTHLHKLETVDIQYSMVPQILLYAGSKSIREIIFVCSTELPRFMAQNAEKLWVDSRVSNQRPQIRKLVLADVAYPFLGNFALVRMLRSVSSQFLEELDLSSACYHRLLIDYCSSIYDDIDHYMHPRPEDGMQFDTDPEKFTLAHSIVYQCPNIRKLYLGNTIQDTSLAVFRQLRNLEKVDIGYSPVVTRFGVFDLLGIPYDENETNSRFVSTEEIVSRVDSLTSTVRELTVWDCKNIYTGLLDPIADKFGIKITVYSTTTFTINGENNTLDLLTHYRWYEHGSDRIRNLPELRSRPELNRSGWRSDAHWI</sequence>
<dbReference type="InterPro" id="IPR036047">
    <property type="entry name" value="F-box-like_dom_sf"/>
</dbReference>